<organism evidence="10 11">
    <name type="scientific">Pachysolen tannophilus NRRL Y-2460</name>
    <dbReference type="NCBI Taxonomy" id="669874"/>
    <lineage>
        <taxon>Eukaryota</taxon>
        <taxon>Fungi</taxon>
        <taxon>Dikarya</taxon>
        <taxon>Ascomycota</taxon>
        <taxon>Saccharomycotina</taxon>
        <taxon>Pichiomycetes</taxon>
        <taxon>Pachysolenaceae</taxon>
        <taxon>Pachysolen</taxon>
    </lineage>
</organism>
<dbReference type="PANTHER" id="PTHR48022:SF50">
    <property type="entry name" value="HEXOSE TRANSPORTER HXT14"/>
    <property type="match status" value="1"/>
</dbReference>
<evidence type="ECO:0000256" key="8">
    <source>
        <dbReference type="SAM" id="Phobius"/>
    </source>
</evidence>
<accession>A0A1E4TZK3</accession>
<feature type="transmembrane region" description="Helical" evidence="8">
    <location>
        <begin position="289"/>
        <end position="313"/>
    </location>
</feature>
<evidence type="ECO:0000256" key="7">
    <source>
        <dbReference type="RuleBase" id="RU003346"/>
    </source>
</evidence>
<dbReference type="NCBIfam" id="TIGR00879">
    <property type="entry name" value="SP"/>
    <property type="match status" value="1"/>
</dbReference>
<feature type="transmembrane region" description="Helical" evidence="8">
    <location>
        <begin position="26"/>
        <end position="48"/>
    </location>
</feature>
<reference evidence="11" key="1">
    <citation type="submission" date="2016-05" db="EMBL/GenBank/DDBJ databases">
        <title>Comparative genomics of biotechnologically important yeasts.</title>
        <authorList>
            <consortium name="DOE Joint Genome Institute"/>
            <person name="Riley R."/>
            <person name="Haridas S."/>
            <person name="Wolfe K.H."/>
            <person name="Lopes M.R."/>
            <person name="Hittinger C.T."/>
            <person name="Goker M."/>
            <person name="Salamov A."/>
            <person name="Wisecaver J."/>
            <person name="Long T.M."/>
            <person name="Aerts A.L."/>
            <person name="Barry K."/>
            <person name="Choi C."/>
            <person name="Clum A."/>
            <person name="Coughlan A.Y."/>
            <person name="Deshpande S."/>
            <person name="Douglass A.P."/>
            <person name="Hanson S.J."/>
            <person name="Klenk H.-P."/>
            <person name="Labutti K."/>
            <person name="Lapidus A."/>
            <person name="Lindquist E."/>
            <person name="Lipzen A."/>
            <person name="Meier-Kolthoff J.P."/>
            <person name="Ohm R.A."/>
            <person name="Otillar R.P."/>
            <person name="Pangilinan J."/>
            <person name="Peng Y."/>
            <person name="Rokas A."/>
            <person name="Rosa C.A."/>
            <person name="Scheuner C."/>
            <person name="Sibirny A.A."/>
            <person name="Slot J.C."/>
            <person name="Stielow J.B."/>
            <person name="Sun H."/>
            <person name="Kurtzman C.P."/>
            <person name="Blackwell M."/>
            <person name="Grigoriev I.V."/>
            <person name="Jeffries T.W."/>
        </authorList>
    </citation>
    <scope>NUCLEOTIDE SEQUENCE [LARGE SCALE GENOMIC DNA]</scope>
    <source>
        <strain evidence="11">NRRL Y-2460</strain>
    </source>
</reference>
<gene>
    <name evidence="10" type="ORF">PACTADRAFT_22495</name>
</gene>
<keyword evidence="6 8" id="KW-0472">Membrane</keyword>
<keyword evidence="11" id="KW-1185">Reference proteome</keyword>
<evidence type="ECO:0000256" key="1">
    <source>
        <dbReference type="ARBA" id="ARBA00004141"/>
    </source>
</evidence>
<proteinExistence type="inferred from homology"/>
<dbReference type="InterPro" id="IPR036259">
    <property type="entry name" value="MFS_trans_sf"/>
</dbReference>
<feature type="transmembrane region" description="Helical" evidence="8">
    <location>
        <begin position="74"/>
        <end position="96"/>
    </location>
</feature>
<feature type="transmembrane region" description="Helical" evidence="8">
    <location>
        <begin position="162"/>
        <end position="183"/>
    </location>
</feature>
<dbReference type="InterPro" id="IPR050360">
    <property type="entry name" value="MFS_Sugar_Transporters"/>
</dbReference>
<dbReference type="Proteomes" id="UP000094236">
    <property type="component" value="Unassembled WGS sequence"/>
</dbReference>
<feature type="transmembrane region" description="Helical" evidence="8">
    <location>
        <begin position="195"/>
        <end position="215"/>
    </location>
</feature>
<sequence>PSSSTQTINSAVNYQEFKKFRNAIQYCLCISITGFLFGYDIGTIGGLVNLPSFKQKFGDDRTIESLPSFKRNTLGIIIGSFSISAAFGGLFLSSFADKIGRRFVLIIAMILYILGDFVISLSSQWYFVLIGRFLNGSGIGCSSSVSPMFISELAPAKLRGTLVSALQFLTTLGILTGSFVIFFCKNLQGTNQFLVPLYIGFGAGIFSIGLLLTVLESPVYLVKSNNLEDARCAIAYLNHITLDHWYVEHCMTEIKSRFREKIEDLQNTYQQQKGHSIKAKGYSYHEDNLLPYAICGIILMSLQQFTGINYFFFYGTSIFGSAGIDDPYLTSIILAAVNFIFSTIALLLVDKFKRRFLLFLGSAIMFSCMISFSSIGTFALSKSSGEQNSFPGIVMIIFTCIFIAAFTLSWGPLSYVVVSEVFPSKFQSKGTSISTTANWVSNFLVSFCTPFITEKIGFSYGYAFAFSLCLSMLFVWFYIPETK</sequence>
<dbReference type="GO" id="GO:0005351">
    <property type="term" value="F:carbohydrate:proton symporter activity"/>
    <property type="evidence" value="ECO:0007669"/>
    <property type="project" value="TreeGrafter"/>
</dbReference>
<dbReference type="Pfam" id="PF00083">
    <property type="entry name" value="Sugar_tr"/>
    <property type="match status" value="1"/>
</dbReference>
<dbReference type="EMBL" id="KV454012">
    <property type="protein sequence ID" value="ODV97203.1"/>
    <property type="molecule type" value="Genomic_DNA"/>
</dbReference>
<dbReference type="InterPro" id="IPR003663">
    <property type="entry name" value="Sugar/inositol_transpt"/>
</dbReference>
<feature type="transmembrane region" description="Helical" evidence="8">
    <location>
        <begin position="392"/>
        <end position="418"/>
    </location>
</feature>
<keyword evidence="4 8" id="KW-0812">Transmembrane</keyword>
<feature type="transmembrane region" description="Helical" evidence="8">
    <location>
        <begin position="103"/>
        <end position="127"/>
    </location>
</feature>
<dbReference type="SUPFAM" id="SSF103473">
    <property type="entry name" value="MFS general substrate transporter"/>
    <property type="match status" value="1"/>
</dbReference>
<dbReference type="PANTHER" id="PTHR48022">
    <property type="entry name" value="PLASTIDIC GLUCOSE TRANSPORTER 4"/>
    <property type="match status" value="1"/>
</dbReference>
<dbReference type="PROSITE" id="PS50850">
    <property type="entry name" value="MFS"/>
    <property type="match status" value="1"/>
</dbReference>
<dbReference type="STRING" id="669874.A0A1E4TZK3"/>
<keyword evidence="5 8" id="KW-1133">Transmembrane helix</keyword>
<keyword evidence="3 7" id="KW-0813">Transport</keyword>
<feature type="non-terminal residue" evidence="10">
    <location>
        <position position="1"/>
    </location>
</feature>
<evidence type="ECO:0000313" key="10">
    <source>
        <dbReference type="EMBL" id="ODV97203.1"/>
    </source>
</evidence>
<dbReference type="Gene3D" id="1.20.1250.20">
    <property type="entry name" value="MFS general substrate transporter like domains"/>
    <property type="match status" value="1"/>
</dbReference>
<name>A0A1E4TZK3_PACTA</name>
<comment type="similarity">
    <text evidence="2 7">Belongs to the major facilitator superfamily. Sugar transporter (TC 2.A.1.1) family.</text>
</comment>
<feature type="domain" description="Major facilitator superfamily (MFS) profile" evidence="9">
    <location>
        <begin position="26"/>
        <end position="483"/>
    </location>
</feature>
<evidence type="ECO:0000256" key="3">
    <source>
        <dbReference type="ARBA" id="ARBA00022448"/>
    </source>
</evidence>
<evidence type="ECO:0000256" key="2">
    <source>
        <dbReference type="ARBA" id="ARBA00010992"/>
    </source>
</evidence>
<feature type="transmembrane region" description="Helical" evidence="8">
    <location>
        <begin position="458"/>
        <end position="479"/>
    </location>
</feature>
<evidence type="ECO:0000313" key="11">
    <source>
        <dbReference type="Proteomes" id="UP000094236"/>
    </source>
</evidence>
<dbReference type="PRINTS" id="PR00171">
    <property type="entry name" value="SUGRTRNSPORT"/>
</dbReference>
<feature type="transmembrane region" description="Helical" evidence="8">
    <location>
        <begin position="328"/>
        <end position="349"/>
    </location>
</feature>
<dbReference type="OrthoDB" id="5141738at2759"/>
<evidence type="ECO:0000256" key="6">
    <source>
        <dbReference type="ARBA" id="ARBA00023136"/>
    </source>
</evidence>
<feature type="transmembrane region" description="Helical" evidence="8">
    <location>
        <begin position="356"/>
        <end position="380"/>
    </location>
</feature>
<feature type="transmembrane region" description="Helical" evidence="8">
    <location>
        <begin position="133"/>
        <end position="150"/>
    </location>
</feature>
<evidence type="ECO:0000256" key="4">
    <source>
        <dbReference type="ARBA" id="ARBA00022692"/>
    </source>
</evidence>
<dbReference type="InterPro" id="IPR020846">
    <property type="entry name" value="MFS_dom"/>
</dbReference>
<evidence type="ECO:0000259" key="9">
    <source>
        <dbReference type="PROSITE" id="PS50850"/>
    </source>
</evidence>
<comment type="subcellular location">
    <subcellularLocation>
        <location evidence="1">Membrane</location>
        <topology evidence="1">Multi-pass membrane protein</topology>
    </subcellularLocation>
</comment>
<dbReference type="GO" id="GO:0005886">
    <property type="term" value="C:plasma membrane"/>
    <property type="evidence" value="ECO:0007669"/>
    <property type="project" value="TreeGrafter"/>
</dbReference>
<protein>
    <recommendedName>
        <fullName evidence="9">Major facilitator superfamily (MFS) profile domain-containing protein</fullName>
    </recommendedName>
</protein>
<evidence type="ECO:0000256" key="5">
    <source>
        <dbReference type="ARBA" id="ARBA00022989"/>
    </source>
</evidence>
<feature type="non-terminal residue" evidence="10">
    <location>
        <position position="483"/>
    </location>
</feature>
<dbReference type="InterPro" id="IPR005828">
    <property type="entry name" value="MFS_sugar_transport-like"/>
</dbReference>
<dbReference type="AlphaFoldDB" id="A0A1E4TZK3"/>